<evidence type="ECO:0000313" key="5">
    <source>
        <dbReference type="EMBL" id="GMM49205.1"/>
    </source>
</evidence>
<comment type="caution">
    <text evidence="5">The sequence shown here is derived from an EMBL/GenBank/DDBJ whole genome shotgun (WGS) entry which is preliminary data.</text>
</comment>
<keyword evidence="2" id="KW-0539">Nucleus</keyword>
<dbReference type="InterPro" id="IPR014810">
    <property type="entry name" value="Fcf2_C"/>
</dbReference>
<dbReference type="Pfam" id="PF08698">
    <property type="entry name" value="Fcf2"/>
    <property type="match status" value="1"/>
</dbReference>
<organism evidence="5 6">
    <name type="scientific">Starmerella bacillaris</name>
    <name type="common">Yeast</name>
    <name type="synonym">Candida zemplinina</name>
    <dbReference type="NCBI Taxonomy" id="1247836"/>
    <lineage>
        <taxon>Eukaryota</taxon>
        <taxon>Fungi</taxon>
        <taxon>Dikarya</taxon>
        <taxon>Ascomycota</taxon>
        <taxon>Saccharomycotina</taxon>
        <taxon>Dipodascomycetes</taxon>
        <taxon>Dipodascales</taxon>
        <taxon>Trichomonascaceae</taxon>
        <taxon>Starmerella</taxon>
    </lineage>
</organism>
<feature type="domain" description="Fcf2 pre-rRNA processing C-terminal" evidence="4">
    <location>
        <begin position="71"/>
        <end position="152"/>
    </location>
</feature>
<feature type="region of interest" description="Disordered" evidence="3">
    <location>
        <begin position="162"/>
        <end position="183"/>
    </location>
</feature>
<dbReference type="EMBL" id="BTGC01000001">
    <property type="protein sequence ID" value="GMM49205.1"/>
    <property type="molecule type" value="Genomic_DNA"/>
</dbReference>
<dbReference type="GO" id="GO:0003723">
    <property type="term" value="F:RNA binding"/>
    <property type="evidence" value="ECO:0007669"/>
    <property type="project" value="TreeGrafter"/>
</dbReference>
<gene>
    <name evidence="5" type="ORF">DASB73_001630</name>
</gene>
<keyword evidence="6" id="KW-1185">Reference proteome</keyword>
<feature type="compositionally biased region" description="Basic residues" evidence="3">
    <location>
        <begin position="173"/>
        <end position="183"/>
    </location>
</feature>
<evidence type="ECO:0000256" key="3">
    <source>
        <dbReference type="SAM" id="MobiDB-lite"/>
    </source>
</evidence>
<dbReference type="Proteomes" id="UP001362899">
    <property type="component" value="Unassembled WGS sequence"/>
</dbReference>
<feature type="region of interest" description="Disordered" evidence="3">
    <location>
        <begin position="46"/>
        <end position="79"/>
    </location>
</feature>
<proteinExistence type="predicted"/>
<dbReference type="GO" id="GO:0005730">
    <property type="term" value="C:nucleolus"/>
    <property type="evidence" value="ECO:0007669"/>
    <property type="project" value="UniProtKB-SubCell"/>
</dbReference>
<protein>
    <submittedName>
        <fullName evidence="5">Fcf2 protein</fullName>
    </submittedName>
</protein>
<accession>A0AAV5RCU5</accession>
<name>A0AAV5RCU5_STABA</name>
<dbReference type="PANTHER" id="PTHR21686">
    <property type="entry name" value="DEOXYNUCLEOTIDYLTRANSFERASE TERMINAL-INTERACTING PROTEIN 2"/>
    <property type="match status" value="1"/>
</dbReference>
<sequence length="183" mass="21495">MDSEIDRLLDEAQLNIKQQQKNENKQLNIVEEIANSIPKLQSEIEKRAQTTKTSRKDIPLKSINKPQSKPDNAGKDWFGLKRPEITPELKRDLQILNMRHVIDPKRFYKKSDTLSKYFAVGTIKEDPTEFFSARLTHKERQNTLAEEVLSTRGDYFKSKYRDIQKSKTSGGKKSWRKRREMRA</sequence>
<evidence type="ECO:0000313" key="6">
    <source>
        <dbReference type="Proteomes" id="UP001362899"/>
    </source>
</evidence>
<comment type="subcellular location">
    <subcellularLocation>
        <location evidence="1">Nucleus</location>
        <location evidence="1">Nucleolus</location>
    </subcellularLocation>
</comment>
<feature type="compositionally biased region" description="Basic and acidic residues" evidence="3">
    <location>
        <begin position="46"/>
        <end position="59"/>
    </location>
</feature>
<dbReference type="GO" id="GO:0006396">
    <property type="term" value="P:RNA processing"/>
    <property type="evidence" value="ECO:0007669"/>
    <property type="project" value="TreeGrafter"/>
</dbReference>
<reference evidence="5 6" key="1">
    <citation type="journal article" date="2023" name="Elife">
        <title>Identification of key yeast species and microbe-microbe interactions impacting larval growth of Drosophila in the wild.</title>
        <authorList>
            <person name="Mure A."/>
            <person name="Sugiura Y."/>
            <person name="Maeda R."/>
            <person name="Honda K."/>
            <person name="Sakurai N."/>
            <person name="Takahashi Y."/>
            <person name="Watada M."/>
            <person name="Katoh T."/>
            <person name="Gotoh A."/>
            <person name="Gotoh Y."/>
            <person name="Taniguchi I."/>
            <person name="Nakamura K."/>
            <person name="Hayashi T."/>
            <person name="Katayama T."/>
            <person name="Uemura T."/>
            <person name="Hattori Y."/>
        </authorList>
    </citation>
    <scope>NUCLEOTIDE SEQUENCE [LARGE SCALE GENOMIC DNA]</scope>
    <source>
        <strain evidence="5 6">SB-73</strain>
    </source>
</reference>
<evidence type="ECO:0000256" key="1">
    <source>
        <dbReference type="ARBA" id="ARBA00004604"/>
    </source>
</evidence>
<evidence type="ECO:0000259" key="4">
    <source>
        <dbReference type="Pfam" id="PF08698"/>
    </source>
</evidence>
<evidence type="ECO:0000256" key="2">
    <source>
        <dbReference type="ARBA" id="ARBA00023242"/>
    </source>
</evidence>
<dbReference type="PANTHER" id="PTHR21686:SF12">
    <property type="entry name" value="DEOXYNUCLEOTIDYLTRANSFERASE TERMINAL-INTERACTING PROTEIN 2"/>
    <property type="match status" value="1"/>
</dbReference>
<dbReference type="AlphaFoldDB" id="A0AAV5RCU5"/>
<dbReference type="InterPro" id="IPR039883">
    <property type="entry name" value="Fcf2/DNTTIP2"/>
</dbReference>